<dbReference type="InterPro" id="IPR036102">
    <property type="entry name" value="OsmC/Ohrsf"/>
</dbReference>
<reference evidence="1 2" key="1">
    <citation type="submission" date="2022-03" db="EMBL/GenBank/DDBJ databases">
        <title>Sinomonas sp. isolated from a soil.</title>
        <authorList>
            <person name="Han J."/>
            <person name="Kim D.-U."/>
        </authorList>
    </citation>
    <scope>NUCLEOTIDE SEQUENCE [LARGE SCALE GENOMIC DNA]</scope>
    <source>
        <strain evidence="1 2">5-5</strain>
    </source>
</reference>
<dbReference type="InterPro" id="IPR015946">
    <property type="entry name" value="KH_dom-like_a/b"/>
</dbReference>
<dbReference type="EMBL" id="JAKZBV010000001">
    <property type="protein sequence ID" value="MCH6469198.1"/>
    <property type="molecule type" value="Genomic_DNA"/>
</dbReference>
<sequence length="145" mass="14788">MDFAASIATAEAGGDRAPAETSSLLIRHHKTGAAHVSISLPTGGHVLHLAAATCLFNDLHTAAAQRGLRLGPVAVHADGGFDDTMTSSTGIRVTVEISGEAAADELRTLVLETFEVSTVACVLRRGTSVEIAGITARTTTPSGSP</sequence>
<protein>
    <submittedName>
        <fullName evidence="1">OsmC family protein</fullName>
    </submittedName>
</protein>
<accession>A0ABS9TXQ2</accession>
<dbReference type="Proteomes" id="UP001202922">
    <property type="component" value="Unassembled WGS sequence"/>
</dbReference>
<dbReference type="SUPFAM" id="SSF82784">
    <property type="entry name" value="OsmC-like"/>
    <property type="match status" value="1"/>
</dbReference>
<keyword evidence="2" id="KW-1185">Reference proteome</keyword>
<comment type="caution">
    <text evidence="1">The sequence shown here is derived from an EMBL/GenBank/DDBJ whole genome shotgun (WGS) entry which is preliminary data.</text>
</comment>
<dbReference type="Gene3D" id="3.30.300.20">
    <property type="match status" value="1"/>
</dbReference>
<dbReference type="Pfam" id="PF02566">
    <property type="entry name" value="OsmC"/>
    <property type="match status" value="1"/>
</dbReference>
<gene>
    <name evidence="1" type="ORF">L0M17_04195</name>
</gene>
<dbReference type="InterPro" id="IPR003718">
    <property type="entry name" value="OsmC/Ohr_fam"/>
</dbReference>
<dbReference type="RefSeq" id="WP_241051526.1">
    <property type="nucleotide sequence ID" value="NZ_JAKZBV010000001.1"/>
</dbReference>
<organism evidence="1 2">
    <name type="scientific">Sinomonas terrae</name>
    <dbReference type="NCBI Taxonomy" id="2908838"/>
    <lineage>
        <taxon>Bacteria</taxon>
        <taxon>Bacillati</taxon>
        <taxon>Actinomycetota</taxon>
        <taxon>Actinomycetes</taxon>
        <taxon>Micrococcales</taxon>
        <taxon>Micrococcaceae</taxon>
        <taxon>Sinomonas</taxon>
    </lineage>
</organism>
<evidence type="ECO:0000313" key="2">
    <source>
        <dbReference type="Proteomes" id="UP001202922"/>
    </source>
</evidence>
<name>A0ABS9TXQ2_9MICC</name>
<proteinExistence type="predicted"/>
<evidence type="ECO:0000313" key="1">
    <source>
        <dbReference type="EMBL" id="MCH6469198.1"/>
    </source>
</evidence>